<dbReference type="PANTHER" id="PTHR30189:SF1">
    <property type="entry name" value="LPS-ASSEMBLY PROTEIN LPTD"/>
    <property type="match status" value="1"/>
</dbReference>
<comment type="subcellular location">
    <subcellularLocation>
        <location evidence="4">Cell outer membrane</location>
    </subcellularLocation>
</comment>
<sequence length="828" mass="94201">MSFTLISAYKHYQLLLLRKIPLNIVLGLLTLPTHAADFKQTLDWVPLDQLTQEQRDRLPLGSCGAYISPVSHTDNTLDLDAPIQTSSNKSEIIDKNGSQDVSLIGDVIVNKGYRQLTADQALYSEETGTIIIDGELTIREPDLLLIADKGVINQRQDTLIIDNATYVIHSSKIRGKSKQLSKNQQTIRLNEGEYTRCTPGNNDWVLRGSQIVINTKANQGVATNVSLVVKGIPVFYWPYLRFPVGDSRQSGFLYPTIESSDGDFNVSVPYYFNLAPNYDLLFTPHFLHHHGVLFEANARHLSQHFETDINLTYLNDDKGILTDSETARIDDGTPLANGSIPTEATINPFKGTDRWAVNIHQKGGKGKRWSTLVDYNEVSDNDYLKDFDSSRLNRNSDVSLKQQIKVGYEFNHWNLKINSQQFQTLDDTITKPFKELPEITLNGNYNRGIWNARLDNEWIRFDHSDADNPDNTTLVGNRLNLKYALELDHETDAIFFRPRIQARHLSYNLNENKLDSGANNTPSITVPQAVLDTGIFFEREGASYTQTFEPRLYYFYSPSKNQSSLTDTNRNINFDTSTRTFNYNQLFNDTRFSGGDRIDDANQISVGLTTRFTGQKSGLELFTASIGKSFYLEERQVTLNGTPDSTNNSPIAGQINANFTENWSLHNDIIYDDDINKFTNTASALSYQGKDGSLFNLRYRFLRSRTNATEITTDQIGTSFIQPIVNKQWYLFGHIEYDYNNDRELERFFGIEYNSCCYRVRLAHTRFIDDDQVGILANGQRGVINSATYDEGIILEFQFLGLGSTGKRFEKLLDNTIDGYKHWKATHR</sequence>
<dbReference type="GO" id="GO:1990351">
    <property type="term" value="C:transporter complex"/>
    <property type="evidence" value="ECO:0007669"/>
    <property type="project" value="TreeGrafter"/>
</dbReference>
<dbReference type="GO" id="GO:0043165">
    <property type="term" value="P:Gram-negative-bacterium-type cell outer membrane assembly"/>
    <property type="evidence" value="ECO:0007669"/>
    <property type="project" value="UniProtKB-UniRule"/>
</dbReference>
<dbReference type="InterPro" id="IPR005653">
    <property type="entry name" value="OstA-like_N"/>
</dbReference>
<evidence type="ECO:0000256" key="4">
    <source>
        <dbReference type="HAMAP-Rule" id="MF_01411"/>
    </source>
</evidence>
<dbReference type="STRING" id="62101.AB835_07175"/>
<comment type="subunit">
    <text evidence="4">Component of the lipopolysaccharide transport and assembly complex. Interacts with LptE and LptA.</text>
</comment>
<comment type="function">
    <text evidence="4">Together with LptE, is involved in the assembly of lipopolysaccharide (LPS) at the surface of the outer membrane.</text>
</comment>
<name>A0A1D2QQ92_9GAMM</name>
<organism evidence="7 8">
    <name type="scientific">Candidatus Endobugula sertula</name>
    <name type="common">Bugula neritina bacterial symbiont</name>
    <dbReference type="NCBI Taxonomy" id="62101"/>
    <lineage>
        <taxon>Bacteria</taxon>
        <taxon>Pseudomonadati</taxon>
        <taxon>Pseudomonadota</taxon>
        <taxon>Gammaproteobacteria</taxon>
        <taxon>Cellvibrionales</taxon>
        <taxon>Cellvibrionaceae</taxon>
        <taxon>Candidatus Endobugula</taxon>
    </lineage>
</organism>
<evidence type="ECO:0000256" key="2">
    <source>
        <dbReference type="ARBA" id="ARBA00023136"/>
    </source>
</evidence>
<comment type="caution">
    <text evidence="4">Lacks conserved residue(s) required for the propagation of feature annotation.</text>
</comment>
<dbReference type="GO" id="GO:0015920">
    <property type="term" value="P:lipopolysaccharide transport"/>
    <property type="evidence" value="ECO:0007669"/>
    <property type="project" value="InterPro"/>
</dbReference>
<dbReference type="Pfam" id="PF04453">
    <property type="entry name" value="LptD"/>
    <property type="match status" value="1"/>
</dbReference>
<gene>
    <name evidence="4" type="primary">lptD</name>
    <name evidence="7" type="ORF">AB835_07175</name>
</gene>
<keyword evidence="3 4" id="KW-0998">Cell outer membrane</keyword>
<feature type="domain" description="Organic solvent tolerance-like N-terminal" evidence="5">
    <location>
        <begin position="87"/>
        <end position="218"/>
    </location>
</feature>
<dbReference type="Proteomes" id="UP000242502">
    <property type="component" value="Unassembled WGS sequence"/>
</dbReference>
<dbReference type="InterPro" id="IPR050218">
    <property type="entry name" value="LptD"/>
</dbReference>
<dbReference type="Pfam" id="PF03968">
    <property type="entry name" value="LptD_N"/>
    <property type="match status" value="1"/>
</dbReference>
<dbReference type="AlphaFoldDB" id="A0A1D2QQ92"/>
<evidence type="ECO:0000256" key="3">
    <source>
        <dbReference type="ARBA" id="ARBA00023237"/>
    </source>
</evidence>
<comment type="similarity">
    <text evidence="4">Belongs to the LptD family.</text>
</comment>
<dbReference type="InterPro" id="IPR020889">
    <property type="entry name" value="LipoPS_assembly_LptD"/>
</dbReference>
<protein>
    <recommendedName>
        <fullName evidence="4">LPS-assembly protein LptD</fullName>
    </recommendedName>
</protein>
<evidence type="ECO:0000313" key="7">
    <source>
        <dbReference type="EMBL" id="ODS23756.1"/>
    </source>
</evidence>
<keyword evidence="1 4" id="KW-0732">Signal</keyword>
<accession>A0A1D2QQ92</accession>
<feature type="domain" description="LptD C-terminal" evidence="6">
    <location>
        <begin position="352"/>
        <end position="724"/>
    </location>
</feature>
<dbReference type="PANTHER" id="PTHR30189">
    <property type="entry name" value="LPS-ASSEMBLY PROTEIN"/>
    <property type="match status" value="1"/>
</dbReference>
<dbReference type="GO" id="GO:0009279">
    <property type="term" value="C:cell outer membrane"/>
    <property type="evidence" value="ECO:0007669"/>
    <property type="project" value="UniProtKB-SubCell"/>
</dbReference>
<proteinExistence type="inferred from homology"/>
<keyword evidence="2 4" id="KW-0472">Membrane</keyword>
<dbReference type="EMBL" id="MDLC01000021">
    <property type="protein sequence ID" value="ODS23756.1"/>
    <property type="molecule type" value="Genomic_DNA"/>
</dbReference>
<evidence type="ECO:0000259" key="6">
    <source>
        <dbReference type="Pfam" id="PF04453"/>
    </source>
</evidence>
<dbReference type="HAMAP" id="MF_01411">
    <property type="entry name" value="LPS_assembly_LptD"/>
    <property type="match status" value="1"/>
</dbReference>
<evidence type="ECO:0000259" key="5">
    <source>
        <dbReference type="Pfam" id="PF03968"/>
    </source>
</evidence>
<reference evidence="7 8" key="1">
    <citation type="journal article" date="2016" name="Appl. Environ. Microbiol.">
        <title>Lack of Overt Genome Reduction in the Bryostatin-Producing Bryozoan Symbiont "Candidatus Endobugula sertula".</title>
        <authorList>
            <person name="Miller I.J."/>
            <person name="Vanee N."/>
            <person name="Fong S.S."/>
            <person name="Lim-Fong G.E."/>
            <person name="Kwan J.C."/>
        </authorList>
    </citation>
    <scope>NUCLEOTIDE SEQUENCE [LARGE SCALE GENOMIC DNA]</scope>
    <source>
        <strain evidence="7">AB1-4</strain>
    </source>
</reference>
<dbReference type="InterPro" id="IPR007543">
    <property type="entry name" value="LptD_C"/>
</dbReference>
<evidence type="ECO:0000313" key="8">
    <source>
        <dbReference type="Proteomes" id="UP000242502"/>
    </source>
</evidence>
<comment type="caution">
    <text evidence="7">The sequence shown here is derived from an EMBL/GenBank/DDBJ whole genome shotgun (WGS) entry which is preliminary data.</text>
</comment>
<evidence type="ECO:0000256" key="1">
    <source>
        <dbReference type="ARBA" id="ARBA00022729"/>
    </source>
</evidence>